<feature type="signal peptide" evidence="1">
    <location>
        <begin position="1"/>
        <end position="22"/>
    </location>
</feature>
<sequence length="410" mass="45532">MRSPPRRLLSSALLTAPLLAFAAPAAADDAPPALRWDQPVSCYNLKEGKTLRVQCTQDAKGETCLVAPGEMVGIGDPLDKVQPCTPYNDDAYRALARRARIVPAIAEAPPGYARGESGRAFQVKFDLLNRFYIGVGWAPTLQSTRGFALPPGFPFARANAEMGIHLSILSPRRRARHDLRLLEGSATFADLELRGTLLSYDYQHEHRRPLFWISTFFGEPDVFPILPRMGFGFRVLSVLDRQPSFRDALDMEFGEFHVAWNPWQSDDMYSHLRVEIGGNFGAHWQDRTIVSGKSGNYFIGPTAAIETRISLGKGGLHYLFSDLTFRRPTIVAGELTGETVNRLAGSFAYEGVLIAINDQPISARLAAEGRTQNDFVRDVRAVELRFFAGLRMSFGAPPRVFEPMPAFEDP</sequence>
<reference evidence="2 3" key="1">
    <citation type="submission" date="2019-04" db="EMBL/GenBank/DDBJ databases">
        <authorList>
            <person name="Li Y."/>
            <person name="Wang J."/>
        </authorList>
    </citation>
    <scope>NUCLEOTIDE SEQUENCE [LARGE SCALE GENOMIC DNA]</scope>
    <source>
        <strain evidence="2 3">DSM 14668</strain>
    </source>
</reference>
<dbReference type="AlphaFoldDB" id="A0A4U1JHT5"/>
<keyword evidence="1" id="KW-0732">Signal</keyword>
<evidence type="ECO:0000313" key="2">
    <source>
        <dbReference type="EMBL" id="TKD12180.1"/>
    </source>
</evidence>
<dbReference type="Proteomes" id="UP000309215">
    <property type="component" value="Unassembled WGS sequence"/>
</dbReference>
<comment type="caution">
    <text evidence="2">The sequence shown here is derived from an EMBL/GenBank/DDBJ whole genome shotgun (WGS) entry which is preliminary data.</text>
</comment>
<dbReference type="OrthoDB" id="5493030at2"/>
<dbReference type="RefSeq" id="WP_136927974.1">
    <property type="nucleotide sequence ID" value="NZ_SSMQ01000004.1"/>
</dbReference>
<evidence type="ECO:0000313" key="3">
    <source>
        <dbReference type="Proteomes" id="UP000309215"/>
    </source>
</evidence>
<protein>
    <submittedName>
        <fullName evidence="2">Uncharacterized protein</fullName>
    </submittedName>
</protein>
<dbReference type="EMBL" id="SSMQ01000004">
    <property type="protein sequence ID" value="TKD12180.1"/>
    <property type="molecule type" value="Genomic_DNA"/>
</dbReference>
<name>A0A4U1JHT5_9BACT</name>
<accession>A0A4U1JHT5</accession>
<organism evidence="2 3">
    <name type="scientific">Polyangium fumosum</name>
    <dbReference type="NCBI Taxonomy" id="889272"/>
    <lineage>
        <taxon>Bacteria</taxon>
        <taxon>Pseudomonadati</taxon>
        <taxon>Myxococcota</taxon>
        <taxon>Polyangia</taxon>
        <taxon>Polyangiales</taxon>
        <taxon>Polyangiaceae</taxon>
        <taxon>Polyangium</taxon>
    </lineage>
</organism>
<keyword evidence="3" id="KW-1185">Reference proteome</keyword>
<feature type="chain" id="PRO_5021025518" evidence="1">
    <location>
        <begin position="23"/>
        <end position="410"/>
    </location>
</feature>
<evidence type="ECO:0000256" key="1">
    <source>
        <dbReference type="SAM" id="SignalP"/>
    </source>
</evidence>
<gene>
    <name evidence="2" type="ORF">E8A74_06125</name>
</gene>
<proteinExistence type="predicted"/>